<feature type="region of interest" description="Disordered" evidence="1">
    <location>
        <begin position="1"/>
        <end position="22"/>
    </location>
</feature>
<organism evidence="2 3">
    <name type="scientific">Amanita thiersii Skay4041</name>
    <dbReference type="NCBI Taxonomy" id="703135"/>
    <lineage>
        <taxon>Eukaryota</taxon>
        <taxon>Fungi</taxon>
        <taxon>Dikarya</taxon>
        <taxon>Basidiomycota</taxon>
        <taxon>Agaricomycotina</taxon>
        <taxon>Agaricomycetes</taxon>
        <taxon>Agaricomycetidae</taxon>
        <taxon>Agaricales</taxon>
        <taxon>Pluteineae</taxon>
        <taxon>Amanitaceae</taxon>
        <taxon>Amanita</taxon>
    </lineage>
</organism>
<dbReference type="Proteomes" id="UP000242287">
    <property type="component" value="Unassembled WGS sequence"/>
</dbReference>
<evidence type="ECO:0000313" key="2">
    <source>
        <dbReference type="EMBL" id="PFH48518.1"/>
    </source>
</evidence>
<proteinExistence type="predicted"/>
<dbReference type="AlphaFoldDB" id="A0A2A9NEN2"/>
<sequence>MHEQQKKQSLSGSRRSASPSKHPKFWQCALSWMEDVHSWHGFHSGPQREQLKSYGSRSTTTRSATDRDWLKDVSDWAPSSTRQSLSQSGPTSLESDLVDYYANFVGSQSP</sequence>
<protein>
    <submittedName>
        <fullName evidence="2">Uncharacterized protein</fullName>
    </submittedName>
</protein>
<reference evidence="2 3" key="1">
    <citation type="submission" date="2014-02" db="EMBL/GenBank/DDBJ databases">
        <title>Transposable element dynamics among asymbiotic and ectomycorrhizal Amanita fungi.</title>
        <authorList>
            <consortium name="DOE Joint Genome Institute"/>
            <person name="Hess J."/>
            <person name="Skrede I."/>
            <person name="Wolfe B."/>
            <person name="LaButti K."/>
            <person name="Ohm R.A."/>
            <person name="Grigoriev I.V."/>
            <person name="Pringle A."/>
        </authorList>
    </citation>
    <scope>NUCLEOTIDE SEQUENCE [LARGE SCALE GENOMIC DNA]</scope>
    <source>
        <strain evidence="2 3">SKay4041</strain>
    </source>
</reference>
<accession>A0A2A9NEN2</accession>
<dbReference type="EMBL" id="KZ302059">
    <property type="protein sequence ID" value="PFH48518.1"/>
    <property type="molecule type" value="Genomic_DNA"/>
</dbReference>
<feature type="compositionally biased region" description="Low complexity" evidence="1">
    <location>
        <begin position="9"/>
        <end position="20"/>
    </location>
</feature>
<name>A0A2A9NEN2_9AGAR</name>
<keyword evidence="3" id="KW-1185">Reference proteome</keyword>
<evidence type="ECO:0000313" key="3">
    <source>
        <dbReference type="Proteomes" id="UP000242287"/>
    </source>
</evidence>
<feature type="region of interest" description="Disordered" evidence="1">
    <location>
        <begin position="43"/>
        <end position="66"/>
    </location>
</feature>
<evidence type="ECO:0000256" key="1">
    <source>
        <dbReference type="SAM" id="MobiDB-lite"/>
    </source>
</evidence>
<gene>
    <name evidence="2" type="ORF">AMATHDRAFT_5717</name>
</gene>